<dbReference type="STRING" id="658219.SAMN05216212_0122"/>
<dbReference type="Proteomes" id="UP000199305">
    <property type="component" value="Unassembled WGS sequence"/>
</dbReference>
<dbReference type="RefSeq" id="WP_091506362.1">
    <property type="nucleotide sequence ID" value="NZ_FNFH01000001.1"/>
</dbReference>
<dbReference type="Pfam" id="PF01370">
    <property type="entry name" value="Epimerase"/>
    <property type="match status" value="1"/>
</dbReference>
<dbReference type="OrthoDB" id="9795415at2"/>
<dbReference type="InterPro" id="IPR050177">
    <property type="entry name" value="Lipid_A_modif_metabolic_enz"/>
</dbReference>
<keyword evidence="3" id="KW-1185">Reference proteome</keyword>
<evidence type="ECO:0000313" key="3">
    <source>
        <dbReference type="Proteomes" id="UP000199305"/>
    </source>
</evidence>
<dbReference type="EMBL" id="FNFH01000001">
    <property type="protein sequence ID" value="SDJ52903.1"/>
    <property type="molecule type" value="Genomic_DNA"/>
</dbReference>
<dbReference type="Gene3D" id="3.40.50.720">
    <property type="entry name" value="NAD(P)-binding Rossmann-like Domain"/>
    <property type="match status" value="1"/>
</dbReference>
<evidence type="ECO:0000259" key="1">
    <source>
        <dbReference type="Pfam" id="PF01370"/>
    </source>
</evidence>
<sequence>MSRWVVIGGTGYIGAAVCHRLVDSGQEVVSLSRAHSGVPECEGNPRYSHVSLELVPGQLPESLFQHGDRIVYAAGLADRRTCERRPELALWLNSECPLALLRCADAAGAESFTYLSSVKAVRPPSGVVADEGAGEPAVDAYGKSKWAGEQQLFGFSAQCRLNVIRPAAVYGEGIGQLRSRGRAGRLKGLLGVVGPLLPVVPASGRRSFVSLEDLVRAIVMVTEARDCHRKVFIAAEPRFYDLPGILAEYGVRVRASERLTRFLLWPFRTLGRRAMAGSLLELENSELYSAAHLRRALPWRAEQRYSRFLRGIQ</sequence>
<dbReference type="InterPro" id="IPR001509">
    <property type="entry name" value="Epimerase_deHydtase"/>
</dbReference>
<dbReference type="PANTHER" id="PTHR43245">
    <property type="entry name" value="BIFUNCTIONAL POLYMYXIN RESISTANCE PROTEIN ARNA"/>
    <property type="match status" value="1"/>
</dbReference>
<feature type="domain" description="NAD-dependent epimerase/dehydratase" evidence="1">
    <location>
        <begin position="5"/>
        <end position="225"/>
    </location>
</feature>
<name>A0A1G8UGH4_9GAMM</name>
<protein>
    <submittedName>
        <fullName evidence="2">Nucleoside-diphosphate-sugar epimerase</fullName>
    </submittedName>
</protein>
<gene>
    <name evidence="2" type="ORF">SAMN05216212_0122</name>
</gene>
<organism evidence="2 3">
    <name type="scientific">Microbulbifer yueqingensis</name>
    <dbReference type="NCBI Taxonomy" id="658219"/>
    <lineage>
        <taxon>Bacteria</taxon>
        <taxon>Pseudomonadati</taxon>
        <taxon>Pseudomonadota</taxon>
        <taxon>Gammaproteobacteria</taxon>
        <taxon>Cellvibrionales</taxon>
        <taxon>Microbulbiferaceae</taxon>
        <taxon>Microbulbifer</taxon>
    </lineage>
</organism>
<reference evidence="3" key="1">
    <citation type="submission" date="2016-10" db="EMBL/GenBank/DDBJ databases">
        <authorList>
            <person name="Varghese N."/>
            <person name="Submissions S."/>
        </authorList>
    </citation>
    <scope>NUCLEOTIDE SEQUENCE [LARGE SCALE GENOMIC DNA]</scope>
    <source>
        <strain evidence="3">CGMCC 1.10658</strain>
    </source>
</reference>
<dbReference type="InterPro" id="IPR036291">
    <property type="entry name" value="NAD(P)-bd_dom_sf"/>
</dbReference>
<proteinExistence type="predicted"/>
<evidence type="ECO:0000313" key="2">
    <source>
        <dbReference type="EMBL" id="SDJ52903.1"/>
    </source>
</evidence>
<accession>A0A1G8UGH4</accession>
<dbReference type="AlphaFoldDB" id="A0A1G8UGH4"/>
<dbReference type="SUPFAM" id="SSF51735">
    <property type="entry name" value="NAD(P)-binding Rossmann-fold domains"/>
    <property type="match status" value="1"/>
</dbReference>